<dbReference type="Proteomes" id="UP000038040">
    <property type="component" value="Unplaced"/>
</dbReference>
<reference evidence="8" key="1">
    <citation type="submission" date="2017-02" db="UniProtKB">
        <authorList>
            <consortium name="WormBaseParasite"/>
        </authorList>
    </citation>
    <scope>IDENTIFICATION</scope>
</reference>
<gene>
    <name evidence="5" type="ORF">DME_LOCUS2842</name>
</gene>
<protein>
    <submittedName>
        <fullName evidence="8">ABC transmembrane type-1 domain-containing protein</fullName>
    </submittedName>
</protein>
<evidence type="ECO:0000256" key="3">
    <source>
        <dbReference type="ARBA" id="ARBA00023136"/>
    </source>
</evidence>
<dbReference type="Proteomes" id="UP000274756">
    <property type="component" value="Unassembled WGS sequence"/>
</dbReference>
<dbReference type="InterPro" id="IPR036640">
    <property type="entry name" value="ABC1_TM_sf"/>
</dbReference>
<feature type="transmembrane region" description="Helical" evidence="4">
    <location>
        <begin position="58"/>
        <end position="81"/>
    </location>
</feature>
<evidence type="ECO:0000313" key="5">
    <source>
        <dbReference type="EMBL" id="VDN52869.1"/>
    </source>
</evidence>
<dbReference type="EMBL" id="UYYG01000084">
    <property type="protein sequence ID" value="VDN52869.1"/>
    <property type="molecule type" value="Genomic_DNA"/>
</dbReference>
<evidence type="ECO:0000313" key="7">
    <source>
        <dbReference type="Proteomes" id="UP000274756"/>
    </source>
</evidence>
<evidence type="ECO:0000313" key="8">
    <source>
        <dbReference type="WBParaSite" id="DME_0000906801-mRNA-1"/>
    </source>
</evidence>
<evidence type="ECO:0000256" key="2">
    <source>
        <dbReference type="ARBA" id="ARBA00022989"/>
    </source>
</evidence>
<keyword evidence="2 4" id="KW-1133">Transmembrane helix</keyword>
<proteinExistence type="predicted"/>
<organism evidence="6 8">
    <name type="scientific">Dracunculus medinensis</name>
    <name type="common">Guinea worm</name>
    <dbReference type="NCBI Taxonomy" id="318479"/>
    <lineage>
        <taxon>Eukaryota</taxon>
        <taxon>Metazoa</taxon>
        <taxon>Ecdysozoa</taxon>
        <taxon>Nematoda</taxon>
        <taxon>Chromadorea</taxon>
        <taxon>Rhabditida</taxon>
        <taxon>Spirurina</taxon>
        <taxon>Dracunculoidea</taxon>
        <taxon>Dracunculidae</taxon>
        <taxon>Dracunculus</taxon>
    </lineage>
</organism>
<dbReference type="GO" id="GO:0005524">
    <property type="term" value="F:ATP binding"/>
    <property type="evidence" value="ECO:0007669"/>
    <property type="project" value="InterPro"/>
</dbReference>
<feature type="transmembrane region" description="Helical" evidence="4">
    <location>
        <begin position="235"/>
        <end position="255"/>
    </location>
</feature>
<sequence>MNFFRSKKTSNKNLEKGFLLKEESYQQNICDDERLLKLFDELYGSISYKILKHFRQTISGAFLTLIVMIFVGCGMLYGGYLLEIGILRRQGDIFIVVLSMVLISNSFINLVPQYRSIISAVSLAECICDTEAFVENNKINENRLKSKLEIESGTQQMVIIQTIFDRKVGKEEWLSTQFFRRTNQILRTHKNGRLLLILGLFTTIIHGFESPTYNVTMGKIFEAMLEPRVRMMDKLANGAIAFVTFGIIAFSAKILTMFLMTTVAKHLAITIHINLIRVHFGSNLITLCKNEINALVLQEDNLSDCIISHILDILINESLKVLTRENDQ</sequence>
<feature type="transmembrane region" description="Helical" evidence="4">
    <location>
        <begin position="194"/>
        <end position="215"/>
    </location>
</feature>
<dbReference type="GO" id="GO:0016020">
    <property type="term" value="C:membrane"/>
    <property type="evidence" value="ECO:0007669"/>
    <property type="project" value="InterPro"/>
</dbReference>
<keyword evidence="1 4" id="KW-0812">Transmembrane</keyword>
<dbReference type="AlphaFoldDB" id="A0A0N4UMJ0"/>
<evidence type="ECO:0000256" key="4">
    <source>
        <dbReference type="SAM" id="Phobius"/>
    </source>
</evidence>
<keyword evidence="7" id="KW-1185">Reference proteome</keyword>
<evidence type="ECO:0000256" key="1">
    <source>
        <dbReference type="ARBA" id="ARBA00022692"/>
    </source>
</evidence>
<feature type="transmembrane region" description="Helical" evidence="4">
    <location>
        <begin position="93"/>
        <end position="111"/>
    </location>
</feature>
<evidence type="ECO:0000313" key="6">
    <source>
        <dbReference type="Proteomes" id="UP000038040"/>
    </source>
</evidence>
<name>A0A0N4UMJ0_DRAME</name>
<reference evidence="5 7" key="2">
    <citation type="submission" date="2018-11" db="EMBL/GenBank/DDBJ databases">
        <authorList>
            <consortium name="Pathogen Informatics"/>
        </authorList>
    </citation>
    <scope>NUCLEOTIDE SEQUENCE [LARGE SCALE GENOMIC DNA]</scope>
</reference>
<accession>A0A0N4UMJ0</accession>
<dbReference type="WBParaSite" id="DME_0000906801-mRNA-1">
    <property type="protein sequence ID" value="DME_0000906801-mRNA-1"/>
    <property type="gene ID" value="DME_0000906801"/>
</dbReference>
<dbReference type="OrthoDB" id="5851609at2759"/>
<dbReference type="STRING" id="318479.A0A0N4UMJ0"/>
<keyword evidence="3 4" id="KW-0472">Membrane</keyword>
<dbReference type="Gene3D" id="1.20.1560.10">
    <property type="entry name" value="ABC transporter type 1, transmembrane domain"/>
    <property type="match status" value="1"/>
</dbReference>